<keyword evidence="5 8" id="KW-0812">Transmembrane</keyword>
<dbReference type="RefSeq" id="WP_020197714.1">
    <property type="nucleotide sequence ID" value="NZ_BAOH01000138.1"/>
</dbReference>
<evidence type="ECO:0000256" key="4">
    <source>
        <dbReference type="ARBA" id="ARBA00022475"/>
    </source>
</evidence>
<feature type="transmembrane region" description="Helical" evidence="8">
    <location>
        <begin position="137"/>
        <end position="155"/>
    </location>
</feature>
<feature type="transmembrane region" description="Helical" evidence="8">
    <location>
        <begin position="350"/>
        <end position="368"/>
    </location>
</feature>
<dbReference type="Pfam" id="PF03606">
    <property type="entry name" value="DcuC"/>
    <property type="match status" value="1"/>
</dbReference>
<dbReference type="PATRIC" id="fig|1229493.5.peg.5887"/>
<dbReference type="InterPro" id="IPR004669">
    <property type="entry name" value="C4_dicarb_anaerob_car"/>
</dbReference>
<sequence>MPIICVLITVFITAKLILKGYKTEFILLASGLFLMALTSLFGWGEVLPNNVKSTNVVIFDLFRYIQWLMGLRAGQLGLMIMALVGFAEYMSFIGADKVIVQQAIRPLSKVNNKHLLVFLAYIMGASLQLAIPSATALAVLLMVTLFPIMIGLGISRGTSAAVIASTLATTFTPIGVDAIRASAALNIDLMNYVINYQAPTSIVATLTIGVSHMFWQKHMDAKGGTSTDNSQLMQNKQEIGEDAPGVYVILPLLPIIFSVVFSGLAISFVKLDVTTIVLISMAIAMTFEKFRGRSLKEISDGFNVFMKGMGNAFTTVVFLLVSAGVFAYGIQSTGSIDLMVEGAKAAGMPYVLLTLLFCVVVGVASVVMGSGNAAFLSFVEIIPSVASSFGVNPASMMLPVQQVSAMGRAASPVAACVIVSASGAKLSVFEIVKRTAPPVSIGFIVHFIAVLAFV</sequence>
<feature type="transmembrane region" description="Helical" evidence="8">
    <location>
        <begin position="311"/>
        <end position="330"/>
    </location>
</feature>
<accession>A0A0C1ZE89</accession>
<dbReference type="InterPro" id="IPR018385">
    <property type="entry name" value="C4_dicarb_anaerob_car-like"/>
</dbReference>
<comment type="subcellular location">
    <subcellularLocation>
        <location evidence="1">Cell membrane</location>
        <topology evidence="1">Multi-pass membrane protein</topology>
    </subcellularLocation>
</comment>
<gene>
    <name evidence="9" type="ORF">H735_04765</name>
</gene>
<evidence type="ECO:0000256" key="3">
    <source>
        <dbReference type="ARBA" id="ARBA00022448"/>
    </source>
</evidence>
<dbReference type="Proteomes" id="UP000031586">
    <property type="component" value="Unassembled WGS sequence"/>
</dbReference>
<comment type="caution">
    <text evidence="9">The sequence shown here is derived from an EMBL/GenBank/DDBJ whole genome shotgun (WGS) entry which is preliminary data.</text>
</comment>
<name>A0A0C1ZE89_9VIBR</name>
<comment type="similarity">
    <text evidence="2">Belongs to the DcuC/DcuD transporter (TC 2.A.61) family.</text>
</comment>
<evidence type="ECO:0000256" key="1">
    <source>
        <dbReference type="ARBA" id="ARBA00004651"/>
    </source>
</evidence>
<evidence type="ECO:0000256" key="2">
    <source>
        <dbReference type="ARBA" id="ARBA00005275"/>
    </source>
</evidence>
<feature type="transmembrane region" description="Helical" evidence="8">
    <location>
        <begin position="246"/>
        <end position="267"/>
    </location>
</feature>
<proteinExistence type="inferred from homology"/>
<evidence type="ECO:0000256" key="7">
    <source>
        <dbReference type="ARBA" id="ARBA00023136"/>
    </source>
</evidence>
<dbReference type="NCBIfam" id="NF037994">
    <property type="entry name" value="DcuC_1"/>
    <property type="match status" value="1"/>
</dbReference>
<keyword evidence="7 8" id="KW-0472">Membrane</keyword>
<keyword evidence="6 8" id="KW-1133">Transmembrane helix</keyword>
<evidence type="ECO:0000313" key="9">
    <source>
        <dbReference type="EMBL" id="KIF54359.1"/>
    </source>
</evidence>
<feature type="transmembrane region" description="Helical" evidence="8">
    <location>
        <begin position="375"/>
        <end position="397"/>
    </location>
</feature>
<evidence type="ECO:0000256" key="8">
    <source>
        <dbReference type="SAM" id="Phobius"/>
    </source>
</evidence>
<feature type="transmembrane region" description="Helical" evidence="8">
    <location>
        <begin position="435"/>
        <end position="453"/>
    </location>
</feature>
<evidence type="ECO:0000256" key="5">
    <source>
        <dbReference type="ARBA" id="ARBA00022692"/>
    </source>
</evidence>
<reference evidence="9 10" key="1">
    <citation type="submission" date="2014-07" db="EMBL/GenBank/DDBJ databases">
        <title>Unique and conserved regions in Vibrio harveyi and related species in comparison with the shrimp pathogen Vibrio harveyi CAIM 1792.</title>
        <authorList>
            <person name="Espinoza-Valles I."/>
            <person name="Vora G."/>
            <person name="Leekitcharoenphon P."/>
            <person name="Ussery D."/>
            <person name="Hoj L."/>
            <person name="Gomez-Gil B."/>
        </authorList>
    </citation>
    <scope>NUCLEOTIDE SEQUENCE [LARGE SCALE GENOMIC DNA]</scope>
    <source>
        <strain evidence="10">CAIM 1854 / LMG 25443</strain>
    </source>
</reference>
<feature type="transmembrane region" description="Helical" evidence="8">
    <location>
        <begin position="115"/>
        <end position="131"/>
    </location>
</feature>
<dbReference type="GO" id="GO:0015556">
    <property type="term" value="F:C4-dicarboxylate transmembrane transporter activity"/>
    <property type="evidence" value="ECO:0007669"/>
    <property type="project" value="InterPro"/>
</dbReference>
<dbReference type="PANTHER" id="PTHR42002">
    <property type="entry name" value="ANAEROBIC C4-DICARBOXYLATE TRANSPORTER DCUC-RELATED"/>
    <property type="match status" value="1"/>
</dbReference>
<keyword evidence="4" id="KW-1003">Cell membrane</keyword>
<dbReference type="NCBIfam" id="TIGR00771">
    <property type="entry name" value="DcuC"/>
    <property type="match status" value="1"/>
</dbReference>
<feature type="transmembrane region" description="Helical" evidence="8">
    <location>
        <begin position="273"/>
        <end position="290"/>
    </location>
</feature>
<evidence type="ECO:0000313" key="10">
    <source>
        <dbReference type="Proteomes" id="UP000031586"/>
    </source>
</evidence>
<organism evidence="9 10">
    <name type="scientific">Vibrio owensii CAIM 1854 = LMG 25443</name>
    <dbReference type="NCBI Taxonomy" id="1229493"/>
    <lineage>
        <taxon>Bacteria</taxon>
        <taxon>Pseudomonadati</taxon>
        <taxon>Pseudomonadota</taxon>
        <taxon>Gammaproteobacteria</taxon>
        <taxon>Vibrionales</taxon>
        <taxon>Vibrionaceae</taxon>
        <taxon>Vibrio</taxon>
    </lineage>
</organism>
<feature type="transmembrane region" description="Helical" evidence="8">
    <location>
        <begin position="25"/>
        <end position="44"/>
    </location>
</feature>
<dbReference type="GO" id="GO:0005886">
    <property type="term" value="C:plasma membrane"/>
    <property type="evidence" value="ECO:0007669"/>
    <property type="project" value="UniProtKB-SubCell"/>
</dbReference>
<dbReference type="EMBL" id="JPRD01000008">
    <property type="protein sequence ID" value="KIF54359.1"/>
    <property type="molecule type" value="Genomic_DNA"/>
</dbReference>
<feature type="transmembrane region" description="Helical" evidence="8">
    <location>
        <begin position="64"/>
        <end position="87"/>
    </location>
</feature>
<dbReference type="PANTHER" id="PTHR42002:SF2">
    <property type="entry name" value="ANAEROBIC C4-DICARBOXYLATE TRANSPORTER DCUC-RELATED"/>
    <property type="match status" value="1"/>
</dbReference>
<protein>
    <submittedName>
        <fullName evidence="9">C4-dicarboxylate ABC transporter</fullName>
    </submittedName>
</protein>
<feature type="transmembrane region" description="Helical" evidence="8">
    <location>
        <begin position="409"/>
        <end position="428"/>
    </location>
</feature>
<evidence type="ECO:0000256" key="6">
    <source>
        <dbReference type="ARBA" id="ARBA00022989"/>
    </source>
</evidence>
<dbReference type="AlphaFoldDB" id="A0A0C1ZE89"/>
<keyword evidence="3" id="KW-0813">Transport</keyword>